<keyword evidence="7 10" id="KW-0472">Membrane</keyword>
<evidence type="ECO:0000256" key="9">
    <source>
        <dbReference type="ARBA" id="ARBA00023264"/>
    </source>
</evidence>
<evidence type="ECO:0000256" key="1">
    <source>
        <dbReference type="ARBA" id="ARBA00022475"/>
    </source>
</evidence>
<comment type="caution">
    <text evidence="11">The sequence shown here is derived from an EMBL/GenBank/DDBJ whole genome shotgun (WGS) entry which is preliminary data.</text>
</comment>
<dbReference type="GO" id="GO:0008654">
    <property type="term" value="P:phospholipid biosynthetic process"/>
    <property type="evidence" value="ECO:0007669"/>
    <property type="project" value="UniProtKB-UniRule"/>
</dbReference>
<evidence type="ECO:0000256" key="7">
    <source>
        <dbReference type="ARBA" id="ARBA00023136"/>
    </source>
</evidence>
<comment type="subcellular location">
    <subcellularLocation>
        <location evidence="10">Cell membrane</location>
        <topology evidence="10">Multi-pass membrane protein</topology>
    </subcellularLocation>
</comment>
<keyword evidence="9 10" id="KW-1208">Phospholipid metabolism</keyword>
<feature type="transmembrane region" description="Helical" evidence="10">
    <location>
        <begin position="110"/>
        <end position="136"/>
    </location>
</feature>
<keyword evidence="12" id="KW-1185">Reference proteome</keyword>
<keyword evidence="1 10" id="KW-1003">Cell membrane</keyword>
<comment type="subunit">
    <text evidence="10">Probably interacts with PlsX.</text>
</comment>
<dbReference type="EC" id="2.3.1.275" evidence="10"/>
<dbReference type="InterPro" id="IPR003811">
    <property type="entry name" value="G3P_acylTferase_PlsY"/>
</dbReference>
<keyword evidence="4 10" id="KW-0812">Transmembrane</keyword>
<evidence type="ECO:0000313" key="11">
    <source>
        <dbReference type="EMBL" id="CAG9606942.1"/>
    </source>
</evidence>
<comment type="catalytic activity">
    <reaction evidence="10">
        <text>an acyl phosphate + sn-glycerol 3-phosphate = a 1-acyl-sn-glycero-3-phosphate + phosphate</text>
        <dbReference type="Rhea" id="RHEA:34075"/>
        <dbReference type="ChEBI" id="CHEBI:43474"/>
        <dbReference type="ChEBI" id="CHEBI:57597"/>
        <dbReference type="ChEBI" id="CHEBI:57970"/>
        <dbReference type="ChEBI" id="CHEBI:59918"/>
        <dbReference type="EC" id="2.3.1.275"/>
    </reaction>
</comment>
<comment type="similarity">
    <text evidence="10">Belongs to the PlsY family.</text>
</comment>
<dbReference type="Proteomes" id="UP000789845">
    <property type="component" value="Unassembled WGS sequence"/>
</dbReference>
<evidence type="ECO:0000256" key="6">
    <source>
        <dbReference type="ARBA" id="ARBA00023098"/>
    </source>
</evidence>
<evidence type="ECO:0000256" key="4">
    <source>
        <dbReference type="ARBA" id="ARBA00022692"/>
    </source>
</evidence>
<gene>
    <name evidence="11" type="primary">plsY_2</name>
    <name evidence="10" type="synonym">plsY</name>
    <name evidence="11" type="ORF">NEOCIP111885_00630</name>
</gene>
<keyword evidence="2 10" id="KW-0444">Lipid biosynthesis</keyword>
<keyword evidence="8 10" id="KW-0594">Phospholipid biosynthesis</keyword>
<sequence>MTIFSFFIAYLLGSIPFALIVGKVFFGADIRYYGSGNLGASNSIRILGKKAGLLVLIGDVSKGVIAASLPLWLNLDIDPLYIGFAAVFGHCFPIFAGFRGGKAVATTVGVLLISSSPLLVIGLATFLGAIVITKYVAVGSILIAPNLFLYSLITGNTEYTILFLIFIPFMLYLHRSNLRNIKNGTEPKINDKNIKKDKIKNTKKK</sequence>
<proteinExistence type="inferred from homology"/>
<organism evidence="11 12">
    <name type="scientific">Pseudoneobacillus rhizosphaerae</name>
    <dbReference type="NCBI Taxonomy" id="2880968"/>
    <lineage>
        <taxon>Bacteria</taxon>
        <taxon>Bacillati</taxon>
        <taxon>Bacillota</taxon>
        <taxon>Bacilli</taxon>
        <taxon>Bacillales</taxon>
        <taxon>Bacillaceae</taxon>
        <taxon>Pseudoneobacillus</taxon>
    </lineage>
</organism>
<evidence type="ECO:0000256" key="8">
    <source>
        <dbReference type="ARBA" id="ARBA00023209"/>
    </source>
</evidence>
<evidence type="ECO:0000256" key="3">
    <source>
        <dbReference type="ARBA" id="ARBA00022679"/>
    </source>
</evidence>
<keyword evidence="6 10" id="KW-0443">Lipid metabolism</keyword>
<comment type="pathway">
    <text evidence="10">Lipid metabolism; phospholipid metabolism.</text>
</comment>
<dbReference type="AlphaFoldDB" id="A0A9C7L9G0"/>
<evidence type="ECO:0000256" key="5">
    <source>
        <dbReference type="ARBA" id="ARBA00022989"/>
    </source>
</evidence>
<reference evidence="11" key="1">
    <citation type="submission" date="2021-10" db="EMBL/GenBank/DDBJ databases">
        <authorList>
            <person name="Criscuolo A."/>
        </authorList>
    </citation>
    <scope>NUCLEOTIDE SEQUENCE</scope>
    <source>
        <strain evidence="11">CIP111885</strain>
    </source>
</reference>
<dbReference type="RefSeq" id="WP_230495216.1">
    <property type="nucleotide sequence ID" value="NZ_CAKJTG010000003.1"/>
</dbReference>
<evidence type="ECO:0000256" key="10">
    <source>
        <dbReference type="HAMAP-Rule" id="MF_01043"/>
    </source>
</evidence>
<evidence type="ECO:0000256" key="2">
    <source>
        <dbReference type="ARBA" id="ARBA00022516"/>
    </source>
</evidence>
<keyword evidence="3 10" id="KW-0808">Transferase</keyword>
<dbReference type="GO" id="GO:0005886">
    <property type="term" value="C:plasma membrane"/>
    <property type="evidence" value="ECO:0007669"/>
    <property type="project" value="UniProtKB-SubCell"/>
</dbReference>
<dbReference type="PANTHER" id="PTHR30309">
    <property type="entry name" value="INNER MEMBRANE PROTEIN YGIH"/>
    <property type="match status" value="1"/>
</dbReference>
<feature type="transmembrane region" description="Helical" evidence="10">
    <location>
        <begin position="148"/>
        <end position="173"/>
    </location>
</feature>
<comment type="function">
    <text evidence="10">Catalyzes the transfer of an acyl group from acyl-phosphate (acyl-PO(4)) to glycerol-3-phosphate (G3P) to form lysophosphatidic acid (LPA). This enzyme utilizes acyl-phosphate as fatty acyl donor, but not acyl-CoA or acyl-ACP.</text>
</comment>
<dbReference type="NCBIfam" id="TIGR00023">
    <property type="entry name" value="glycerol-3-phosphate 1-O-acyltransferase PlsY"/>
    <property type="match status" value="1"/>
</dbReference>
<dbReference type="SMART" id="SM01207">
    <property type="entry name" value="G3P_acyltransf"/>
    <property type="match status" value="1"/>
</dbReference>
<dbReference type="PANTHER" id="PTHR30309:SF0">
    <property type="entry name" value="GLYCEROL-3-PHOSPHATE ACYLTRANSFERASE-RELATED"/>
    <property type="match status" value="1"/>
</dbReference>
<dbReference type="HAMAP" id="MF_01043">
    <property type="entry name" value="PlsY"/>
    <property type="match status" value="1"/>
</dbReference>
<protein>
    <recommendedName>
        <fullName evidence="10">Glycerol-3-phosphate acyltransferase</fullName>
    </recommendedName>
    <alternativeName>
        <fullName evidence="10">Acyl-PO4 G3P acyltransferase</fullName>
    </alternativeName>
    <alternativeName>
        <fullName evidence="10">Acyl-phosphate--glycerol-3-phosphate acyltransferase</fullName>
    </alternativeName>
    <alternativeName>
        <fullName evidence="10">G3P acyltransferase</fullName>
        <shortName evidence="10">GPAT</shortName>
        <ecNumber evidence="10">2.3.1.275</ecNumber>
    </alternativeName>
    <alternativeName>
        <fullName evidence="10">Lysophosphatidic acid synthase</fullName>
        <shortName evidence="10">LPA synthase</shortName>
    </alternativeName>
</protein>
<dbReference type="EMBL" id="CAKJTG010000003">
    <property type="protein sequence ID" value="CAG9606942.1"/>
    <property type="molecule type" value="Genomic_DNA"/>
</dbReference>
<feature type="transmembrane region" description="Helical" evidence="10">
    <location>
        <begin position="51"/>
        <end position="73"/>
    </location>
</feature>
<feature type="transmembrane region" description="Helical" evidence="10">
    <location>
        <begin position="79"/>
        <end position="98"/>
    </location>
</feature>
<feature type="transmembrane region" description="Helical" evidence="10">
    <location>
        <begin position="6"/>
        <end position="30"/>
    </location>
</feature>
<keyword evidence="5 10" id="KW-1133">Transmembrane helix</keyword>
<dbReference type="GO" id="GO:0043772">
    <property type="term" value="F:acyl-phosphate glycerol-3-phosphate acyltransferase activity"/>
    <property type="evidence" value="ECO:0007669"/>
    <property type="project" value="UniProtKB-UniRule"/>
</dbReference>
<evidence type="ECO:0000313" key="12">
    <source>
        <dbReference type="Proteomes" id="UP000789845"/>
    </source>
</evidence>
<name>A0A9C7L9G0_9BACI</name>
<accession>A0A9C7L9G0</accession>
<keyword evidence="11" id="KW-0012">Acyltransferase</keyword>
<dbReference type="Pfam" id="PF02660">
    <property type="entry name" value="G3P_acyltransf"/>
    <property type="match status" value="1"/>
</dbReference>